<dbReference type="InterPro" id="IPR011676">
    <property type="entry name" value="DUF1618"/>
</dbReference>
<accession>M8C2K9</accession>
<protein>
    <recommendedName>
        <fullName evidence="1">DUF1618 domain-containing protein</fullName>
    </recommendedName>
</protein>
<dbReference type="PANTHER" id="PTHR33074">
    <property type="entry name" value="EXPRESSED PROTEIN-RELATED"/>
    <property type="match status" value="1"/>
</dbReference>
<dbReference type="PANTHER" id="PTHR33074:SF119">
    <property type="entry name" value="DUF1618 DOMAIN-CONTAINING PROTEIN"/>
    <property type="match status" value="1"/>
</dbReference>
<organism evidence="2">
    <name type="scientific">Aegilops tauschii</name>
    <name type="common">Tausch's goatgrass</name>
    <name type="synonym">Aegilops squarrosa</name>
    <dbReference type="NCBI Taxonomy" id="37682"/>
    <lineage>
        <taxon>Eukaryota</taxon>
        <taxon>Viridiplantae</taxon>
        <taxon>Streptophyta</taxon>
        <taxon>Embryophyta</taxon>
        <taxon>Tracheophyta</taxon>
        <taxon>Spermatophyta</taxon>
        <taxon>Magnoliopsida</taxon>
        <taxon>Liliopsida</taxon>
        <taxon>Poales</taxon>
        <taxon>Poaceae</taxon>
        <taxon>BOP clade</taxon>
        <taxon>Pooideae</taxon>
        <taxon>Triticodae</taxon>
        <taxon>Triticeae</taxon>
        <taxon>Triticinae</taxon>
        <taxon>Aegilops</taxon>
    </lineage>
</organism>
<proteinExistence type="predicted"/>
<evidence type="ECO:0000259" key="1">
    <source>
        <dbReference type="Pfam" id="PF07762"/>
    </source>
</evidence>
<evidence type="ECO:0000313" key="2">
    <source>
        <dbReference type="EnsemblPlants" id="EMT09408"/>
    </source>
</evidence>
<dbReference type="Pfam" id="PF07762">
    <property type="entry name" value="DUF1618"/>
    <property type="match status" value="1"/>
</dbReference>
<sequence>MGVLFSNVLDKMHVALFIAFPKVTPGNTDNAKLSLWPVWNVAYSNGMIKFVEIEKYEIPYVDERLYDDMDTLYESDCLTNPKEIGWRAETWYIMTPWDHRSNRFMAYDEEIPVDYPSHSKLLPDLTPSDTYARELTLKDLQHLTLPDLDL</sequence>
<dbReference type="AlphaFoldDB" id="M8C2K9"/>
<name>M8C2K9_AEGTA</name>
<reference evidence="2" key="1">
    <citation type="submission" date="2015-06" db="UniProtKB">
        <authorList>
            <consortium name="EnsemblPlants"/>
        </authorList>
    </citation>
    <scope>IDENTIFICATION</scope>
</reference>
<dbReference type="EnsemblPlants" id="EMT09408">
    <property type="protein sequence ID" value="EMT09408"/>
    <property type="gene ID" value="F775_22215"/>
</dbReference>
<feature type="domain" description="DUF1618" evidence="1">
    <location>
        <begin position="2"/>
        <end position="115"/>
    </location>
</feature>